<sequence length="170" mass="18951">MSIIVEGPDGAGKSTLIKQLLEDLPGTKLAPRFCTSTGGPKDDLWAEVMTGALDLMLPGLIYDRHPMWSEYIYSHELGRDIAPGFLTPDAQRLSEAMTAATTVIVCLPSLERVRTNLDAEDQMPGVADHIDRIYEAYMVRVVQYTGRVLVYDYTDAPSYFNLLSELRNHV</sequence>
<organism evidence="1 2">
    <name type="scientific">Gordonia phage Emalyn</name>
    <dbReference type="NCBI Taxonomy" id="1821552"/>
    <lineage>
        <taxon>Viruses</taxon>
        <taxon>Duplodnaviria</taxon>
        <taxon>Heunggongvirae</taxon>
        <taxon>Uroviricota</taxon>
        <taxon>Caudoviricetes</taxon>
        <taxon>Emalynvirus</taxon>
        <taxon>Emalynvirus emalyn</taxon>
    </lineage>
</organism>
<dbReference type="SUPFAM" id="SSF52540">
    <property type="entry name" value="P-loop containing nucleoside triphosphate hydrolases"/>
    <property type="match status" value="1"/>
</dbReference>
<dbReference type="Proteomes" id="UP000204189">
    <property type="component" value="Segment"/>
</dbReference>
<dbReference type="KEGG" id="vg:29123905"/>
<dbReference type="Gene3D" id="3.40.50.300">
    <property type="entry name" value="P-loop containing nucleotide triphosphate hydrolases"/>
    <property type="match status" value="1"/>
</dbReference>
<keyword evidence="1" id="KW-0418">Kinase</keyword>
<gene>
    <name evidence="1" type="primary">50</name>
    <name evidence="1" type="ORF">SEA_EMALYN_50</name>
</gene>
<name>A0A142KBY6_9CAUD</name>
<accession>A0A142KBY6</accession>
<dbReference type="EMBL" id="KU963260">
    <property type="protein sequence ID" value="AMS03619.1"/>
    <property type="molecule type" value="Genomic_DNA"/>
</dbReference>
<protein>
    <submittedName>
        <fullName evidence="1">Polynucleotide kinase</fullName>
    </submittedName>
</protein>
<dbReference type="InterPro" id="IPR027417">
    <property type="entry name" value="P-loop_NTPase"/>
</dbReference>
<keyword evidence="1" id="KW-0808">Transferase</keyword>
<proteinExistence type="predicted"/>
<dbReference type="RefSeq" id="YP_009301491.1">
    <property type="nucleotide sequence ID" value="NC_031234.1"/>
</dbReference>
<dbReference type="OrthoDB" id="12362at10239"/>
<reference evidence="2" key="1">
    <citation type="submission" date="2016-03" db="EMBL/GenBank/DDBJ databases">
        <authorList>
            <person name="Ploux O."/>
        </authorList>
    </citation>
    <scope>NUCLEOTIDE SEQUENCE [LARGE SCALE GENOMIC DNA]</scope>
</reference>
<keyword evidence="2" id="KW-1185">Reference proteome</keyword>
<dbReference type="GeneID" id="29123905"/>
<dbReference type="GO" id="GO:0016301">
    <property type="term" value="F:kinase activity"/>
    <property type="evidence" value="ECO:0007669"/>
    <property type="project" value="UniProtKB-KW"/>
</dbReference>
<evidence type="ECO:0000313" key="1">
    <source>
        <dbReference type="EMBL" id="AMS03619.1"/>
    </source>
</evidence>
<evidence type="ECO:0000313" key="2">
    <source>
        <dbReference type="Proteomes" id="UP000204189"/>
    </source>
</evidence>